<dbReference type="GO" id="GO:0055085">
    <property type="term" value="P:transmembrane transport"/>
    <property type="evidence" value="ECO:0007669"/>
    <property type="project" value="UniProtKB-ARBA"/>
</dbReference>
<dbReference type="PANTHER" id="PTHR46847:SF1">
    <property type="entry name" value="D-ALLOSE-BINDING PERIPLASMIC PROTEIN-RELATED"/>
    <property type="match status" value="1"/>
</dbReference>
<dbReference type="InterPro" id="IPR028082">
    <property type="entry name" value="Peripla_BP_I"/>
</dbReference>
<dbReference type="GO" id="GO:0030246">
    <property type="term" value="F:carbohydrate binding"/>
    <property type="evidence" value="ECO:0007669"/>
    <property type="project" value="UniProtKB-ARBA"/>
</dbReference>
<proteinExistence type="inferred from homology"/>
<dbReference type="GO" id="GO:0030313">
    <property type="term" value="C:cell envelope"/>
    <property type="evidence" value="ECO:0007669"/>
    <property type="project" value="UniProtKB-SubCell"/>
</dbReference>
<evidence type="ECO:0000313" key="6">
    <source>
        <dbReference type="EMBL" id="PNF78654.1"/>
    </source>
</evidence>
<feature type="chain" id="PRO_5014705519" evidence="4">
    <location>
        <begin position="23"/>
        <end position="304"/>
    </location>
</feature>
<comment type="similarity">
    <text evidence="2">Belongs to the bacterial solute-binding protein 2 family.</text>
</comment>
<evidence type="ECO:0000259" key="5">
    <source>
        <dbReference type="Pfam" id="PF13407"/>
    </source>
</evidence>
<gene>
    <name evidence="6" type="ORF">CXK92_21310</name>
</gene>
<name>A0A2N8RW90_STUST</name>
<dbReference type="SUPFAM" id="SSF53822">
    <property type="entry name" value="Periplasmic binding protein-like I"/>
    <property type="match status" value="1"/>
</dbReference>
<dbReference type="RefSeq" id="WP_102827008.1">
    <property type="nucleotide sequence ID" value="NZ_CP139348.1"/>
</dbReference>
<dbReference type="Gene3D" id="3.40.50.2300">
    <property type="match status" value="2"/>
</dbReference>
<accession>A0A2N8RW90</accession>
<evidence type="ECO:0000256" key="4">
    <source>
        <dbReference type="SAM" id="SignalP"/>
    </source>
</evidence>
<sequence>MSKRILTAIGFGLWLLSTQAFAELRIGVAVAQYDNYIAYLVRAMQERAAEVPGGAKLNLEDAGGDVVRQISQVESFISQGVDAIIVNPADTAATGKITERVVAAGIPLVYLNSRPEVERFPKGVVFVGTDEHAIGEMQMRALAERMGGKGNLAILLGRLAHDDTRKRTEGVKRVLAEFPEIRVVEEQSGDWQRDQGMNLMNNWLLSGRDIDAVAANNDEMGIGAAMALRQADSTLPVAGIDGTPDGLAAIDREQLALSVLRDPAAMGARALDAAVGLVQGEALYGDIWIDVHLVTRENSQQYQR</sequence>
<evidence type="ECO:0000256" key="1">
    <source>
        <dbReference type="ARBA" id="ARBA00004196"/>
    </source>
</evidence>
<organism evidence="6 7">
    <name type="scientific">Stutzerimonas stutzeri</name>
    <name type="common">Pseudomonas stutzeri</name>
    <dbReference type="NCBI Taxonomy" id="316"/>
    <lineage>
        <taxon>Bacteria</taxon>
        <taxon>Pseudomonadati</taxon>
        <taxon>Pseudomonadota</taxon>
        <taxon>Gammaproteobacteria</taxon>
        <taxon>Pseudomonadales</taxon>
        <taxon>Pseudomonadaceae</taxon>
        <taxon>Stutzerimonas</taxon>
    </lineage>
</organism>
<feature type="domain" description="Periplasmic binding protein" evidence="5">
    <location>
        <begin position="26"/>
        <end position="281"/>
    </location>
</feature>
<feature type="signal peptide" evidence="4">
    <location>
        <begin position="1"/>
        <end position="22"/>
    </location>
</feature>
<dbReference type="Pfam" id="PF13407">
    <property type="entry name" value="Peripla_BP_4"/>
    <property type="match status" value="1"/>
</dbReference>
<comment type="subcellular location">
    <subcellularLocation>
        <location evidence="1">Cell envelope</location>
    </subcellularLocation>
</comment>
<reference evidence="6 7" key="1">
    <citation type="submission" date="2018-01" db="EMBL/GenBank/DDBJ databases">
        <title>Denitrification phenotypes of diverse strains of Pseudomonas stutzeri.</title>
        <authorList>
            <person name="Milligan D.A."/>
            <person name="Bergaust L."/>
            <person name="Bakken L.R."/>
            <person name="Frostegard A."/>
        </authorList>
    </citation>
    <scope>NUCLEOTIDE SEQUENCE [LARGE SCALE GENOMIC DNA]</scope>
    <source>
        <strain evidence="6 7">KC</strain>
    </source>
</reference>
<dbReference type="PANTHER" id="PTHR46847">
    <property type="entry name" value="D-ALLOSE-BINDING PERIPLASMIC PROTEIN-RELATED"/>
    <property type="match status" value="1"/>
</dbReference>
<dbReference type="EMBL" id="POUN01000009">
    <property type="protein sequence ID" value="PNF78654.1"/>
    <property type="molecule type" value="Genomic_DNA"/>
</dbReference>
<evidence type="ECO:0000256" key="3">
    <source>
        <dbReference type="ARBA" id="ARBA00022729"/>
    </source>
</evidence>
<protein>
    <submittedName>
        <fullName evidence="6">Rhizopine-binding protein</fullName>
    </submittedName>
</protein>
<comment type="caution">
    <text evidence="6">The sequence shown here is derived from an EMBL/GenBank/DDBJ whole genome shotgun (WGS) entry which is preliminary data.</text>
</comment>
<evidence type="ECO:0000313" key="7">
    <source>
        <dbReference type="Proteomes" id="UP000235925"/>
    </source>
</evidence>
<dbReference type="Proteomes" id="UP000235925">
    <property type="component" value="Unassembled WGS sequence"/>
</dbReference>
<dbReference type="InterPro" id="IPR025997">
    <property type="entry name" value="SBP_2_dom"/>
</dbReference>
<evidence type="ECO:0000256" key="2">
    <source>
        <dbReference type="ARBA" id="ARBA00007639"/>
    </source>
</evidence>
<dbReference type="OrthoDB" id="250606at2"/>
<dbReference type="AlphaFoldDB" id="A0A2N8RW90"/>
<keyword evidence="3 4" id="KW-0732">Signal</keyword>